<dbReference type="PROSITE" id="PS52050">
    <property type="entry name" value="WYL"/>
    <property type="match status" value="1"/>
</dbReference>
<feature type="domain" description="Helix-turn-helix type 11" evidence="1">
    <location>
        <begin position="15"/>
        <end position="56"/>
    </location>
</feature>
<evidence type="ECO:0000313" key="8">
    <source>
        <dbReference type="Proteomes" id="UP000283727"/>
    </source>
</evidence>
<dbReference type="PATRIC" id="fig|1681.23.peg.1064"/>
<protein>
    <submittedName>
        <fullName evidence="3">Transcriptional regulator</fullName>
    </submittedName>
</protein>
<reference evidence="5 10" key="4">
    <citation type="submission" date="2020-02" db="EMBL/GenBank/DDBJ databases">
        <title>Antibiotic susceptibility profiles of lactic acid bacteria isolated from the human vagina and genetic basis of atypical resistances.</title>
        <authorList>
            <person name="Sirichoat A."/>
            <person name="Florez A.B."/>
            <person name="Vazquez L."/>
            <person name="Buppasiri P."/>
            <person name="Panya M."/>
            <person name="Lulitanond V."/>
            <person name="Mayo B."/>
        </authorList>
    </citation>
    <scope>NUCLEOTIDE SEQUENCE [LARGE SCALE GENOMIC DNA]</scope>
    <source>
        <strain evidence="5 10">VA07-1AN</strain>
    </source>
</reference>
<evidence type="ECO:0000313" key="10">
    <source>
        <dbReference type="Proteomes" id="UP000488776"/>
    </source>
</evidence>
<dbReference type="Proteomes" id="UP000488776">
    <property type="component" value="Unassembled WGS sequence"/>
</dbReference>
<accession>A0A0E2Z7U1</accession>
<dbReference type="EMBL" id="WDOP01000001">
    <property type="protein sequence ID" value="KAB7487419.1"/>
    <property type="molecule type" value="Genomic_DNA"/>
</dbReference>
<evidence type="ECO:0000313" key="5">
    <source>
        <dbReference type="EMBL" id="NGG35874.1"/>
    </source>
</evidence>
<evidence type="ECO:0000313" key="3">
    <source>
        <dbReference type="EMBL" id="KAB7487419.1"/>
    </source>
</evidence>
<dbReference type="Pfam" id="PF08279">
    <property type="entry name" value="HTH_11"/>
    <property type="match status" value="1"/>
</dbReference>
<dbReference type="Proteomes" id="UP000451386">
    <property type="component" value="Unassembled WGS sequence"/>
</dbReference>
<evidence type="ECO:0000259" key="2">
    <source>
        <dbReference type="Pfam" id="PF13280"/>
    </source>
</evidence>
<dbReference type="RefSeq" id="WP_003815241.1">
    <property type="nucleotide sequence ID" value="NZ_CP010412.1"/>
</dbReference>
<gene>
    <name evidence="6" type="ORF">DW137_07840</name>
    <name evidence="5" type="ORF">G5T23_02245</name>
    <name evidence="3" type="ORF">GBA83_00665</name>
    <name evidence="4" type="ORF">HMPREF3196_00505</name>
</gene>
<dbReference type="PANTHER" id="PTHR34580">
    <property type="match status" value="1"/>
</dbReference>
<organism evidence="3 9">
    <name type="scientific">Bifidobacterium bifidum</name>
    <dbReference type="NCBI Taxonomy" id="1681"/>
    <lineage>
        <taxon>Bacteria</taxon>
        <taxon>Bacillati</taxon>
        <taxon>Actinomycetota</taxon>
        <taxon>Actinomycetes</taxon>
        <taxon>Bifidobacteriales</taxon>
        <taxon>Bifidobacteriaceae</taxon>
        <taxon>Bifidobacterium</taxon>
    </lineage>
</organism>
<dbReference type="Proteomes" id="UP000070092">
    <property type="component" value="Unassembled WGS sequence"/>
</dbReference>
<dbReference type="EMBL" id="JAAJBJ010000002">
    <property type="protein sequence ID" value="NGG35874.1"/>
    <property type="molecule type" value="Genomic_DNA"/>
</dbReference>
<dbReference type="EMBL" id="LRPO01000019">
    <property type="protein sequence ID" value="KWZ82202.1"/>
    <property type="molecule type" value="Genomic_DNA"/>
</dbReference>
<proteinExistence type="predicted"/>
<reference evidence="3 9" key="3">
    <citation type="journal article" date="2019" name="Nat. Med.">
        <title>A library of human gut bacterial isolates paired with longitudinal multiomics data enables mechanistic microbiome research.</title>
        <authorList>
            <person name="Poyet M."/>
            <person name="Groussin M."/>
            <person name="Gibbons S.M."/>
            <person name="Avila-Pacheco J."/>
            <person name="Jiang X."/>
            <person name="Kearney S.M."/>
            <person name="Perrotta A.R."/>
            <person name="Berdy B."/>
            <person name="Zhao S."/>
            <person name="Lieberman T.D."/>
            <person name="Swanson P.K."/>
            <person name="Smith M."/>
            <person name="Roesemann S."/>
            <person name="Alexander J.E."/>
            <person name="Rich S.A."/>
            <person name="Livny J."/>
            <person name="Vlamakis H."/>
            <person name="Clish C."/>
            <person name="Bullock K."/>
            <person name="Deik A."/>
            <person name="Scott J."/>
            <person name="Pierce K.A."/>
            <person name="Xavier R.J."/>
            <person name="Alm E.J."/>
        </authorList>
    </citation>
    <scope>NUCLEOTIDE SEQUENCE [LARGE SCALE GENOMIC DNA]</scope>
    <source>
        <strain evidence="3 9">BIOML-A13</strain>
    </source>
</reference>
<dbReference type="PANTHER" id="PTHR34580:SF1">
    <property type="entry name" value="PROTEIN PAFC"/>
    <property type="match status" value="1"/>
</dbReference>
<dbReference type="InterPro" id="IPR026881">
    <property type="entry name" value="WYL_dom"/>
</dbReference>
<dbReference type="Proteomes" id="UP000283727">
    <property type="component" value="Unassembled WGS sequence"/>
</dbReference>
<dbReference type="EMBL" id="QRLR01000004">
    <property type="protein sequence ID" value="RHJ22593.1"/>
    <property type="molecule type" value="Genomic_DNA"/>
</dbReference>
<evidence type="ECO:0000313" key="7">
    <source>
        <dbReference type="Proteomes" id="UP000070092"/>
    </source>
</evidence>
<reference evidence="6 8" key="2">
    <citation type="submission" date="2018-08" db="EMBL/GenBank/DDBJ databases">
        <title>A genome reference for cultivated species of the human gut microbiota.</title>
        <authorList>
            <person name="Zou Y."/>
            <person name="Xue W."/>
            <person name="Luo G."/>
        </authorList>
    </citation>
    <scope>NUCLEOTIDE SEQUENCE [LARGE SCALE GENOMIC DNA]</scope>
    <source>
        <strain evidence="6 8">AM12-10</strain>
    </source>
</reference>
<feature type="domain" description="WYL" evidence="2">
    <location>
        <begin position="148"/>
        <end position="225"/>
    </location>
</feature>
<reference evidence="4 7" key="1">
    <citation type="submission" date="2016-01" db="EMBL/GenBank/DDBJ databases">
        <authorList>
            <person name="Oliw E.H."/>
        </authorList>
    </citation>
    <scope>NUCLEOTIDE SEQUENCE [LARGE SCALE GENOMIC DNA]</scope>
    <source>
        <strain evidence="4 7">MJR8628B</strain>
    </source>
</reference>
<evidence type="ECO:0000313" key="4">
    <source>
        <dbReference type="EMBL" id="KWZ82202.1"/>
    </source>
</evidence>
<evidence type="ECO:0000259" key="1">
    <source>
        <dbReference type="Pfam" id="PF08279"/>
    </source>
</evidence>
<dbReference type="Pfam" id="PF13280">
    <property type="entry name" value="WYL"/>
    <property type="match status" value="1"/>
</dbReference>
<evidence type="ECO:0000313" key="9">
    <source>
        <dbReference type="Proteomes" id="UP000451386"/>
    </source>
</evidence>
<name>A0A0E2Z7U1_BIFBI</name>
<comment type="caution">
    <text evidence="3">The sequence shown here is derived from an EMBL/GenBank/DDBJ whole genome shotgun (WGS) entry which is preliminary data.</text>
</comment>
<dbReference type="AlphaFoldDB" id="A0A0E2Z7U1"/>
<dbReference type="InterPro" id="IPR051534">
    <property type="entry name" value="CBASS_pafABC_assoc_protein"/>
</dbReference>
<sequence>MAASSALPTAQIVIEILEQLIKHTDPEHGLTAAEISKRINVSDKTVRGHLKALQSMTPFDRHVGHLDRRDLVNAESANPRPGWYIEPVFDIAQMRLLVDGAALSSSDGEYLRELIAKIYTFAGKSGQLRGLEQLTTPKNYNTEFLNNIEILNDAIAYGRVIRFRYCTYDVNGNLVPRRNGDGDIKTYLADPYHLMYKNSKYYLLCHMHRYDSLSYLHVERIRDLSIEGPDHSLKRTLDSFSPTPGQPFDIVRHMNERPYPMDGKATPIHMKIHGALEPLYDWFADADVVQTGEREYDVHVVANEHATLWWALQYADSHIIEILSPASLRKMLHDTGEYLASTYAQQ</sequence>
<dbReference type="InterPro" id="IPR013196">
    <property type="entry name" value="HTH_11"/>
</dbReference>
<evidence type="ECO:0000313" key="6">
    <source>
        <dbReference type="EMBL" id="RHJ22593.1"/>
    </source>
</evidence>